<dbReference type="RefSeq" id="WP_207925970.1">
    <property type="nucleotide sequence ID" value="NZ_SLWS01000002.1"/>
</dbReference>
<keyword evidence="1" id="KW-0812">Transmembrane</keyword>
<protein>
    <submittedName>
        <fullName evidence="2">Uncharacterized protein</fullName>
    </submittedName>
</protein>
<name>A0A4R2JY09_9PSEU</name>
<reference evidence="2 3" key="1">
    <citation type="submission" date="2019-03" db="EMBL/GenBank/DDBJ databases">
        <title>Genomic Encyclopedia of Type Strains, Phase IV (KMG-IV): sequencing the most valuable type-strain genomes for metagenomic binning, comparative biology and taxonomic classification.</title>
        <authorList>
            <person name="Goeker M."/>
        </authorList>
    </citation>
    <scope>NUCLEOTIDE SEQUENCE [LARGE SCALE GENOMIC DNA]</scope>
    <source>
        <strain evidence="2 3">DSM 45934</strain>
    </source>
</reference>
<feature type="transmembrane region" description="Helical" evidence="1">
    <location>
        <begin position="7"/>
        <end position="29"/>
    </location>
</feature>
<dbReference type="EMBL" id="SLWS01000002">
    <property type="protein sequence ID" value="TCO62256.1"/>
    <property type="molecule type" value="Genomic_DNA"/>
</dbReference>
<organism evidence="2 3">
    <name type="scientific">Actinocrispum wychmicini</name>
    <dbReference type="NCBI Taxonomy" id="1213861"/>
    <lineage>
        <taxon>Bacteria</taxon>
        <taxon>Bacillati</taxon>
        <taxon>Actinomycetota</taxon>
        <taxon>Actinomycetes</taxon>
        <taxon>Pseudonocardiales</taxon>
        <taxon>Pseudonocardiaceae</taxon>
        <taxon>Actinocrispum</taxon>
    </lineage>
</organism>
<proteinExistence type="predicted"/>
<keyword evidence="1" id="KW-0472">Membrane</keyword>
<feature type="transmembrane region" description="Helical" evidence="1">
    <location>
        <begin position="65"/>
        <end position="85"/>
    </location>
</feature>
<evidence type="ECO:0000256" key="1">
    <source>
        <dbReference type="SAM" id="Phobius"/>
    </source>
</evidence>
<comment type="caution">
    <text evidence="2">The sequence shown here is derived from an EMBL/GenBank/DDBJ whole genome shotgun (WGS) entry which is preliminary data.</text>
</comment>
<evidence type="ECO:0000313" key="2">
    <source>
        <dbReference type="EMBL" id="TCO62256.1"/>
    </source>
</evidence>
<evidence type="ECO:0000313" key="3">
    <source>
        <dbReference type="Proteomes" id="UP000295680"/>
    </source>
</evidence>
<feature type="transmembrane region" description="Helical" evidence="1">
    <location>
        <begin position="187"/>
        <end position="204"/>
    </location>
</feature>
<feature type="transmembrane region" description="Helical" evidence="1">
    <location>
        <begin position="35"/>
        <end position="56"/>
    </location>
</feature>
<accession>A0A4R2JY09</accession>
<feature type="transmembrane region" description="Helical" evidence="1">
    <location>
        <begin position="224"/>
        <end position="245"/>
    </location>
</feature>
<gene>
    <name evidence="2" type="ORF">EV192_102393</name>
</gene>
<feature type="transmembrane region" description="Helical" evidence="1">
    <location>
        <begin position="97"/>
        <end position="119"/>
    </location>
</feature>
<dbReference type="Proteomes" id="UP000295680">
    <property type="component" value="Unassembled WGS sequence"/>
</dbReference>
<keyword evidence="3" id="KW-1185">Reference proteome</keyword>
<dbReference type="AlphaFoldDB" id="A0A4R2JY09"/>
<sequence length="253" mass="25952">MTDNIRRLPIVATFAGLFVAAVGLVVQWIAKPAAFADFGFPPGLFYVVGAAVLVWLDRRANWSPMAAVILALWIVIGGLAGGILLRNLASTNAGTVAGNVVMVAGLAVTAVAGVLAIAHNRRTRPESAPRPLDRSNPRRLAALLTVIGLAVDAIGDAAPEGLNWDGPGPALFAILAVVVALVPGRAMIGLSMLLSLTFVLAAVAEPDSVNRLLNPADALPFGGVVAQILGLSLAVVAGTVAIAPFRRSNVVNI</sequence>
<keyword evidence="1" id="KW-1133">Transmembrane helix</keyword>